<evidence type="ECO:0000313" key="1">
    <source>
        <dbReference type="EnsemblPlants" id="HORVU.MOREX.r3.2HG0211650.1.CDS1"/>
    </source>
</evidence>
<dbReference type="Pfam" id="PF04578">
    <property type="entry name" value="DUF594"/>
    <property type="match status" value="1"/>
</dbReference>
<proteinExistence type="predicted"/>
<accession>A0A8I6XIB7</accession>
<dbReference type="Proteomes" id="UP000011116">
    <property type="component" value="Chromosome 2H"/>
</dbReference>
<dbReference type="AlphaFoldDB" id="A0A8I6XIB7"/>
<dbReference type="PANTHER" id="PTHR31325">
    <property type="entry name" value="OS01G0798800 PROTEIN-RELATED"/>
    <property type="match status" value="1"/>
</dbReference>
<dbReference type="EnsemblPlants" id="HORVU.MOREX.r3.2HG0211650.1">
    <property type="protein sequence ID" value="HORVU.MOREX.r3.2HG0211650.1.CDS1"/>
    <property type="gene ID" value="HORVU.MOREX.r3.2HG0211650"/>
</dbReference>
<protein>
    <submittedName>
        <fullName evidence="1">Uncharacterized protein</fullName>
    </submittedName>
</protein>
<sequence>MSNYMMHLLFENPEMLMPGSRRNLLSGACDELHQLLQDDKTPRDERGFTLRVMEIFDAESESVIHPGQDEPVNPNLCMTNNNSIVHNAWRLAKILLCLCDDLGDGGGQTRMWKVIQGVWVEMLCFSAGRSRGYLHAEALGTGVEYLSYIWILWAYSGMETFADKLQRREGLIRQ</sequence>
<dbReference type="Gramene" id="HORVU.MOREX.r2.2HG0176020.1">
    <property type="protein sequence ID" value="HORVU.MOREX.r2.2HG0176020.1.CDS.1"/>
    <property type="gene ID" value="HORVU.MOREX.r2.2HG0176020"/>
</dbReference>
<reference evidence="1" key="3">
    <citation type="submission" date="2022-01" db="UniProtKB">
        <authorList>
            <consortium name="EnsemblPlants"/>
        </authorList>
    </citation>
    <scope>IDENTIFICATION</scope>
    <source>
        <strain evidence="1">subsp. vulgare</strain>
    </source>
</reference>
<reference evidence="1" key="2">
    <citation type="submission" date="2020-10" db="EMBL/GenBank/DDBJ databases">
        <authorList>
            <person name="Scholz U."/>
            <person name="Mascher M."/>
            <person name="Fiebig A."/>
        </authorList>
    </citation>
    <scope>NUCLEOTIDE SEQUENCE [LARGE SCALE GENOMIC DNA]</scope>
    <source>
        <strain evidence="1">cv. Morex</strain>
    </source>
</reference>
<dbReference type="Gramene" id="HORVU.MOREX.r3.2HG0211650.1">
    <property type="protein sequence ID" value="HORVU.MOREX.r3.2HG0211650.1.CDS1"/>
    <property type="gene ID" value="HORVU.MOREX.r3.2HG0211650"/>
</dbReference>
<dbReference type="InterPro" id="IPR007658">
    <property type="entry name" value="DUF594"/>
</dbReference>
<evidence type="ECO:0000313" key="2">
    <source>
        <dbReference type="Proteomes" id="UP000011116"/>
    </source>
</evidence>
<keyword evidence="2" id="KW-1185">Reference proteome</keyword>
<organism evidence="1 2">
    <name type="scientific">Hordeum vulgare subsp. vulgare</name>
    <name type="common">Domesticated barley</name>
    <dbReference type="NCBI Taxonomy" id="112509"/>
    <lineage>
        <taxon>Eukaryota</taxon>
        <taxon>Viridiplantae</taxon>
        <taxon>Streptophyta</taxon>
        <taxon>Embryophyta</taxon>
        <taxon>Tracheophyta</taxon>
        <taxon>Spermatophyta</taxon>
        <taxon>Magnoliopsida</taxon>
        <taxon>Liliopsida</taxon>
        <taxon>Poales</taxon>
        <taxon>Poaceae</taxon>
        <taxon>BOP clade</taxon>
        <taxon>Pooideae</taxon>
        <taxon>Triticodae</taxon>
        <taxon>Triticeae</taxon>
        <taxon>Hordeinae</taxon>
        <taxon>Hordeum</taxon>
    </lineage>
</organism>
<reference evidence="2" key="1">
    <citation type="journal article" date="2012" name="Nature">
        <title>A physical, genetic and functional sequence assembly of the barley genome.</title>
        <authorList>
            <consortium name="The International Barley Genome Sequencing Consortium"/>
            <person name="Mayer K.F."/>
            <person name="Waugh R."/>
            <person name="Brown J.W."/>
            <person name="Schulman A."/>
            <person name="Langridge P."/>
            <person name="Platzer M."/>
            <person name="Fincher G.B."/>
            <person name="Muehlbauer G.J."/>
            <person name="Sato K."/>
            <person name="Close T.J."/>
            <person name="Wise R.P."/>
            <person name="Stein N."/>
        </authorList>
    </citation>
    <scope>NUCLEOTIDE SEQUENCE [LARGE SCALE GENOMIC DNA]</scope>
    <source>
        <strain evidence="2">cv. Morex</strain>
    </source>
</reference>
<name>A0A8I6XIB7_HORVV</name>